<dbReference type="EMBL" id="BQNB010014595">
    <property type="protein sequence ID" value="GJT30094.1"/>
    <property type="molecule type" value="Genomic_DNA"/>
</dbReference>
<dbReference type="PANTHER" id="PTHR11963:SF45">
    <property type="entry name" value="LEUCYL AMINOPEPTIDASE"/>
    <property type="match status" value="1"/>
</dbReference>
<gene>
    <name evidence="6" type="ORF">Tco_0910369</name>
</gene>
<dbReference type="Proteomes" id="UP001151760">
    <property type="component" value="Unassembled WGS sequence"/>
</dbReference>
<evidence type="ECO:0000256" key="1">
    <source>
        <dbReference type="ARBA" id="ARBA00009528"/>
    </source>
</evidence>
<keyword evidence="4" id="KW-0378">Hydrolase</keyword>
<reference evidence="6" key="1">
    <citation type="journal article" date="2022" name="Int. J. Mol. Sci.">
        <title>Draft Genome of Tanacetum Coccineum: Genomic Comparison of Closely Related Tanacetum-Family Plants.</title>
        <authorList>
            <person name="Yamashiro T."/>
            <person name="Shiraishi A."/>
            <person name="Nakayama K."/>
            <person name="Satake H."/>
        </authorList>
    </citation>
    <scope>NUCLEOTIDE SEQUENCE</scope>
</reference>
<keyword evidence="7" id="KW-1185">Reference proteome</keyword>
<evidence type="ECO:0000259" key="5">
    <source>
        <dbReference type="Pfam" id="PF00883"/>
    </source>
</evidence>
<dbReference type="PRINTS" id="PR00481">
    <property type="entry name" value="LAMNOPPTDASE"/>
</dbReference>
<dbReference type="Pfam" id="PF00883">
    <property type="entry name" value="Peptidase_M17"/>
    <property type="match status" value="1"/>
</dbReference>
<proteinExistence type="inferred from homology"/>
<accession>A0ABQ5CTL4</accession>
<evidence type="ECO:0000313" key="7">
    <source>
        <dbReference type="Proteomes" id="UP001151760"/>
    </source>
</evidence>
<keyword evidence="2" id="KW-0031">Aminopeptidase</keyword>
<comment type="caution">
    <text evidence="6">The sequence shown here is derived from an EMBL/GenBank/DDBJ whole genome shotgun (WGS) entry which is preliminary data.</text>
</comment>
<dbReference type="InterPro" id="IPR000819">
    <property type="entry name" value="Peptidase_M17_C"/>
</dbReference>
<evidence type="ECO:0000256" key="2">
    <source>
        <dbReference type="ARBA" id="ARBA00022438"/>
    </source>
</evidence>
<evidence type="ECO:0000256" key="3">
    <source>
        <dbReference type="ARBA" id="ARBA00022670"/>
    </source>
</evidence>
<dbReference type="PANTHER" id="PTHR11963">
    <property type="entry name" value="LEUCINE AMINOPEPTIDASE-RELATED"/>
    <property type="match status" value="1"/>
</dbReference>
<protein>
    <submittedName>
        <fullName evidence="6">Leucine aminopeptidase 1-like protein</fullName>
    </submittedName>
</protein>
<dbReference type="SUPFAM" id="SSF53187">
    <property type="entry name" value="Zn-dependent exopeptidases"/>
    <property type="match status" value="1"/>
</dbReference>
<evidence type="ECO:0000313" key="6">
    <source>
        <dbReference type="EMBL" id="GJT30094.1"/>
    </source>
</evidence>
<feature type="domain" description="Cytosol aminopeptidase" evidence="5">
    <location>
        <begin position="55"/>
        <end position="196"/>
    </location>
</feature>
<name>A0ABQ5CTL4_9ASTR</name>
<dbReference type="Gene3D" id="3.40.630.10">
    <property type="entry name" value="Zn peptidases"/>
    <property type="match status" value="1"/>
</dbReference>
<reference evidence="6" key="2">
    <citation type="submission" date="2022-01" db="EMBL/GenBank/DDBJ databases">
        <authorList>
            <person name="Yamashiro T."/>
            <person name="Shiraishi A."/>
            <person name="Satake H."/>
            <person name="Nakayama K."/>
        </authorList>
    </citation>
    <scope>NUCLEOTIDE SEQUENCE</scope>
</reference>
<comment type="similarity">
    <text evidence="1">Belongs to the peptidase M17 family.</text>
</comment>
<dbReference type="InterPro" id="IPR011356">
    <property type="entry name" value="Leucine_aapep/pepB"/>
</dbReference>
<sequence length="198" mass="21875">MSWELVISIKKMKKKAVMFHILSWKAQWLLLMTSQRKSAKTRRFWACLQDITVKRLSSLSEQGLEEFKTGSYLGVSVASTNPPKFIHLYYKPQSESVKTKLAIVGKGLNFDSGGYNIKTGPGYSTEMMNCDMGRSSAVLGAVNALGQITPLRVEVHFIVAACENMISGTGVRPRDILTASNGKKIEVNNIDAEGKLNV</sequence>
<evidence type="ECO:0000256" key="4">
    <source>
        <dbReference type="ARBA" id="ARBA00022801"/>
    </source>
</evidence>
<organism evidence="6 7">
    <name type="scientific">Tanacetum coccineum</name>
    <dbReference type="NCBI Taxonomy" id="301880"/>
    <lineage>
        <taxon>Eukaryota</taxon>
        <taxon>Viridiplantae</taxon>
        <taxon>Streptophyta</taxon>
        <taxon>Embryophyta</taxon>
        <taxon>Tracheophyta</taxon>
        <taxon>Spermatophyta</taxon>
        <taxon>Magnoliopsida</taxon>
        <taxon>eudicotyledons</taxon>
        <taxon>Gunneridae</taxon>
        <taxon>Pentapetalae</taxon>
        <taxon>asterids</taxon>
        <taxon>campanulids</taxon>
        <taxon>Asterales</taxon>
        <taxon>Asteraceae</taxon>
        <taxon>Asteroideae</taxon>
        <taxon>Anthemideae</taxon>
        <taxon>Anthemidinae</taxon>
        <taxon>Tanacetum</taxon>
    </lineage>
</organism>
<keyword evidence="3" id="KW-0645">Protease</keyword>